<organism evidence="1 2">
    <name type="scientific">Corynebacterium matruchotii ATCC 33806</name>
    <dbReference type="NCBI Taxonomy" id="566549"/>
    <lineage>
        <taxon>Bacteria</taxon>
        <taxon>Bacillati</taxon>
        <taxon>Actinomycetota</taxon>
        <taxon>Actinomycetes</taxon>
        <taxon>Mycobacteriales</taxon>
        <taxon>Corynebacteriaceae</taxon>
        <taxon>Corynebacterium</taxon>
    </lineage>
</organism>
<dbReference type="Proteomes" id="UP000006247">
    <property type="component" value="Unassembled WGS sequence"/>
</dbReference>
<comment type="caution">
    <text evidence="1">The sequence shown here is derived from an EMBL/GenBank/DDBJ whole genome shotgun (WGS) entry which is preliminary data.</text>
</comment>
<evidence type="ECO:0000313" key="2">
    <source>
        <dbReference type="Proteomes" id="UP000006247"/>
    </source>
</evidence>
<name>C0E1X8_9CORY</name>
<dbReference type="EMBL" id="ACEB01000016">
    <property type="protein sequence ID" value="EEG27457.1"/>
    <property type="molecule type" value="Genomic_DNA"/>
</dbReference>
<dbReference type="AlphaFoldDB" id="C0E1X8"/>
<accession>C0E1X8</accession>
<proteinExistence type="predicted"/>
<gene>
    <name evidence="1" type="ORF">CORMATOL_00982</name>
</gene>
<reference evidence="1 2" key="1">
    <citation type="submission" date="2009-01" db="EMBL/GenBank/DDBJ databases">
        <authorList>
            <person name="Fulton L."/>
            <person name="Clifton S."/>
            <person name="Chinwalla A.T."/>
            <person name="Mitreva M."/>
            <person name="Sodergren E."/>
            <person name="Weinstock G."/>
            <person name="Clifton S."/>
            <person name="Dooling D.J."/>
            <person name="Fulton B."/>
            <person name="Minx P."/>
            <person name="Pepin K.H."/>
            <person name="Johnson M."/>
            <person name="Bhonagiri V."/>
            <person name="Nash W.E."/>
            <person name="Mardis E.R."/>
            <person name="Wilson R.K."/>
        </authorList>
    </citation>
    <scope>NUCLEOTIDE SEQUENCE [LARGE SCALE GENOMIC DNA]</scope>
    <source>
        <strain evidence="1 2">ATCC 33806</strain>
    </source>
</reference>
<sequence>MFSISRWKNTRTIPMLPEAYTGALPRQVVNRNTDPQKASIYCGGQ</sequence>
<dbReference type="HOGENOM" id="CLU_3198671_0_0_11"/>
<protein>
    <submittedName>
        <fullName evidence="1">Uncharacterized protein</fullName>
    </submittedName>
</protein>
<evidence type="ECO:0000313" key="1">
    <source>
        <dbReference type="EMBL" id="EEG27457.1"/>
    </source>
</evidence>